<dbReference type="PRINTS" id="PR00344">
    <property type="entry name" value="BCTRLSENSOR"/>
</dbReference>
<dbReference type="EMBL" id="CP116346">
    <property type="protein sequence ID" value="WIT11976.1"/>
    <property type="molecule type" value="Genomic_DNA"/>
</dbReference>
<comment type="catalytic activity">
    <reaction evidence="1">
        <text>ATP + protein L-histidine = ADP + protein N-phospho-L-histidine.</text>
        <dbReference type="EC" id="2.7.13.3"/>
    </reaction>
</comment>
<evidence type="ECO:0000256" key="1">
    <source>
        <dbReference type="ARBA" id="ARBA00000085"/>
    </source>
</evidence>
<dbReference type="Gene3D" id="3.30.565.10">
    <property type="entry name" value="Histidine kinase-like ATPase, C-terminal domain"/>
    <property type="match status" value="1"/>
</dbReference>
<accession>A0AA95SQE4</accession>
<dbReference type="GO" id="GO:0005524">
    <property type="term" value="F:ATP binding"/>
    <property type="evidence" value="ECO:0007669"/>
    <property type="project" value="UniProtKB-KW"/>
</dbReference>
<evidence type="ECO:0000313" key="7">
    <source>
        <dbReference type="EMBL" id="WIT11976.1"/>
    </source>
</evidence>
<keyword evidence="7" id="KW-0067">ATP-binding</keyword>
<evidence type="ECO:0000256" key="4">
    <source>
        <dbReference type="SAM" id="Coils"/>
    </source>
</evidence>
<dbReference type="KEGG" id="pais:PFX98_24425"/>
<dbReference type="InterPro" id="IPR036097">
    <property type="entry name" value="HisK_dim/P_sf"/>
</dbReference>
<dbReference type="EC" id="2.7.13.3" evidence="2"/>
<dbReference type="InterPro" id="IPR003661">
    <property type="entry name" value="HisK_dim/P_dom"/>
</dbReference>
<dbReference type="Pfam" id="PF02518">
    <property type="entry name" value="HATPase_c"/>
    <property type="match status" value="1"/>
</dbReference>
<dbReference type="RefSeq" id="WP_285233065.1">
    <property type="nucleotide sequence ID" value="NZ_CP116346.1"/>
</dbReference>
<feature type="transmembrane region" description="Helical" evidence="5">
    <location>
        <begin position="157"/>
        <end position="179"/>
    </location>
</feature>
<sequence>MHQPKPPAIDDPGTAEFYFGPHSERFLRIFLRLVLAAMIALGLHTLWVQPAGSQWRAWDNLAIALLVGVTLRLIARQRMRAAVMALLWGIWAVLMTGALLHPGLGYSGLYACPLLLMLAGWMLGKRQAWAMAALSILAFTMLAAMEPAAAKAGRESAWVGAVSLSAVVALGAAIAAGLADSKKRQYLQVLDLSRNLEQRVAKRTQHLEEALDQLRRTQDELVEAKKLSSLGSLVAGVSHELNTPIGNAMIAASALHDRLQALAKAAAGRSMSRSAMNEFIQVGLELSELVLHSTRRASELIASFKQVAIDGTSEARRSFDLGVALGDLVRAFGPMLKTQAWRIELDVPAGLLCDSYPGPLEQVVTNLIQNAERHAFAGRDGGLLRISAEAQGERVCISVSDDGAGMSAETAARVFEPFFTTQFGKGGSGLGLSICRNIVTGLLGGSLTVSSQLGQGSRFRIEMPRKAPLRP</sequence>
<dbReference type="PROSITE" id="PS50109">
    <property type="entry name" value="HIS_KIN"/>
    <property type="match status" value="1"/>
</dbReference>
<keyword evidence="5" id="KW-0812">Transmembrane</keyword>
<dbReference type="PANTHER" id="PTHR43065">
    <property type="entry name" value="SENSOR HISTIDINE KINASE"/>
    <property type="match status" value="1"/>
</dbReference>
<evidence type="ECO:0000256" key="3">
    <source>
        <dbReference type="ARBA" id="ARBA00022553"/>
    </source>
</evidence>
<dbReference type="SUPFAM" id="SSF47384">
    <property type="entry name" value="Homodimeric domain of signal transducing histidine kinase"/>
    <property type="match status" value="1"/>
</dbReference>
<keyword evidence="5" id="KW-0472">Membrane</keyword>
<dbReference type="InterPro" id="IPR005467">
    <property type="entry name" value="His_kinase_dom"/>
</dbReference>
<name>A0AA95SQE4_9BURK</name>
<dbReference type="AlphaFoldDB" id="A0AA95SQE4"/>
<keyword evidence="3" id="KW-0597">Phosphoprotein</keyword>
<proteinExistence type="predicted"/>
<feature type="transmembrane region" description="Helical" evidence="5">
    <location>
        <begin position="81"/>
        <end position="100"/>
    </location>
</feature>
<evidence type="ECO:0000256" key="2">
    <source>
        <dbReference type="ARBA" id="ARBA00012438"/>
    </source>
</evidence>
<keyword evidence="7" id="KW-0547">Nucleotide-binding</keyword>
<feature type="coiled-coil region" evidence="4">
    <location>
        <begin position="193"/>
        <end position="227"/>
    </location>
</feature>
<gene>
    <name evidence="7" type="ORF">PFX98_24425</name>
</gene>
<feature type="transmembrane region" description="Helical" evidence="5">
    <location>
        <begin position="29"/>
        <end position="49"/>
    </location>
</feature>
<keyword evidence="5" id="KW-1133">Transmembrane helix</keyword>
<feature type="domain" description="Histidine kinase" evidence="6">
    <location>
        <begin position="236"/>
        <end position="467"/>
    </location>
</feature>
<dbReference type="SUPFAM" id="SSF55874">
    <property type="entry name" value="ATPase domain of HSP90 chaperone/DNA topoisomerase II/histidine kinase"/>
    <property type="match status" value="1"/>
</dbReference>
<dbReference type="CDD" id="cd00082">
    <property type="entry name" value="HisKA"/>
    <property type="match status" value="1"/>
</dbReference>
<dbReference type="Gene3D" id="1.10.287.130">
    <property type="match status" value="1"/>
</dbReference>
<evidence type="ECO:0000256" key="5">
    <source>
        <dbReference type="SAM" id="Phobius"/>
    </source>
</evidence>
<dbReference type="SMART" id="SM00387">
    <property type="entry name" value="HATPase_c"/>
    <property type="match status" value="1"/>
</dbReference>
<dbReference type="Proteomes" id="UP001177769">
    <property type="component" value="Chromosome"/>
</dbReference>
<reference evidence="7" key="1">
    <citation type="submission" date="2023-01" db="EMBL/GenBank/DDBJ databases">
        <title>Whole genome sequence of Paucibacter sp. S2-9 isolated from pond sediment.</title>
        <authorList>
            <person name="Jung J.Y."/>
        </authorList>
    </citation>
    <scope>NUCLEOTIDE SEQUENCE</scope>
    <source>
        <strain evidence="7">S2-9</strain>
    </source>
</reference>
<dbReference type="GO" id="GO:0000155">
    <property type="term" value="F:phosphorelay sensor kinase activity"/>
    <property type="evidence" value="ECO:0007669"/>
    <property type="project" value="InterPro"/>
</dbReference>
<keyword evidence="4" id="KW-0175">Coiled coil</keyword>
<keyword evidence="8" id="KW-1185">Reference proteome</keyword>
<dbReference type="InterPro" id="IPR036890">
    <property type="entry name" value="HATPase_C_sf"/>
</dbReference>
<evidence type="ECO:0000313" key="8">
    <source>
        <dbReference type="Proteomes" id="UP001177769"/>
    </source>
</evidence>
<protein>
    <recommendedName>
        <fullName evidence="2">histidine kinase</fullName>
        <ecNumber evidence="2">2.7.13.3</ecNumber>
    </recommendedName>
</protein>
<feature type="transmembrane region" description="Helical" evidence="5">
    <location>
        <begin position="55"/>
        <end position="74"/>
    </location>
</feature>
<dbReference type="InterPro" id="IPR003594">
    <property type="entry name" value="HATPase_dom"/>
</dbReference>
<dbReference type="PANTHER" id="PTHR43065:SF42">
    <property type="entry name" value="TWO-COMPONENT SENSOR PPRA"/>
    <property type="match status" value="1"/>
</dbReference>
<feature type="transmembrane region" description="Helical" evidence="5">
    <location>
        <begin position="128"/>
        <end position="145"/>
    </location>
</feature>
<dbReference type="InterPro" id="IPR004358">
    <property type="entry name" value="Sig_transdc_His_kin-like_C"/>
</dbReference>
<evidence type="ECO:0000259" key="6">
    <source>
        <dbReference type="PROSITE" id="PS50109"/>
    </source>
</evidence>
<organism evidence="7 8">
    <name type="scientific">Paucibacter sediminis</name>
    <dbReference type="NCBI Taxonomy" id="3019553"/>
    <lineage>
        <taxon>Bacteria</taxon>
        <taxon>Pseudomonadati</taxon>
        <taxon>Pseudomonadota</taxon>
        <taxon>Betaproteobacteria</taxon>
        <taxon>Burkholderiales</taxon>
        <taxon>Sphaerotilaceae</taxon>
        <taxon>Roseateles</taxon>
    </lineage>
</organism>